<dbReference type="InterPro" id="IPR013922">
    <property type="entry name" value="Cyclin_PHO80-like"/>
</dbReference>
<name>A0ABR2X536_9FUNG</name>
<evidence type="ECO:0000313" key="5">
    <source>
        <dbReference type="Proteomes" id="UP001479436"/>
    </source>
</evidence>
<feature type="domain" description="Cyclin N-terminal" evidence="3">
    <location>
        <begin position="174"/>
        <end position="224"/>
    </location>
</feature>
<keyword evidence="2" id="KW-0812">Transmembrane</keyword>
<dbReference type="InterPro" id="IPR036915">
    <property type="entry name" value="Cyclin-like_sf"/>
</dbReference>
<dbReference type="PANTHER" id="PTHR15615">
    <property type="match status" value="1"/>
</dbReference>
<accession>A0ABR2X536</accession>
<protein>
    <recommendedName>
        <fullName evidence="3">Cyclin N-terminal domain-containing protein</fullName>
    </recommendedName>
</protein>
<gene>
    <name evidence="4" type="ORF">K7432_000126</name>
</gene>
<evidence type="ECO:0000256" key="1">
    <source>
        <dbReference type="SAM" id="MobiDB-lite"/>
    </source>
</evidence>
<comment type="caution">
    <text evidence="4">The sequence shown here is derived from an EMBL/GenBank/DDBJ whole genome shotgun (WGS) entry which is preliminary data.</text>
</comment>
<dbReference type="Gene3D" id="1.10.472.10">
    <property type="entry name" value="Cyclin-like"/>
    <property type="match status" value="1"/>
</dbReference>
<proteinExistence type="predicted"/>
<dbReference type="Proteomes" id="UP001479436">
    <property type="component" value="Unassembled WGS sequence"/>
</dbReference>
<organism evidence="4 5">
    <name type="scientific">Basidiobolus ranarum</name>
    <dbReference type="NCBI Taxonomy" id="34480"/>
    <lineage>
        <taxon>Eukaryota</taxon>
        <taxon>Fungi</taxon>
        <taxon>Fungi incertae sedis</taxon>
        <taxon>Zoopagomycota</taxon>
        <taxon>Entomophthoromycotina</taxon>
        <taxon>Basidiobolomycetes</taxon>
        <taxon>Basidiobolales</taxon>
        <taxon>Basidiobolaceae</taxon>
        <taxon>Basidiobolus</taxon>
    </lineage>
</organism>
<dbReference type="InterPro" id="IPR006671">
    <property type="entry name" value="Cyclin_N"/>
</dbReference>
<feature type="transmembrane region" description="Helical" evidence="2">
    <location>
        <begin position="109"/>
        <end position="128"/>
    </location>
</feature>
<feature type="transmembrane region" description="Helical" evidence="2">
    <location>
        <begin position="289"/>
        <end position="309"/>
    </location>
</feature>
<keyword evidence="5" id="KW-1185">Reference proteome</keyword>
<dbReference type="SUPFAM" id="SSF47954">
    <property type="entry name" value="Cyclin-like"/>
    <property type="match status" value="1"/>
</dbReference>
<reference evidence="4 5" key="1">
    <citation type="submission" date="2023-04" db="EMBL/GenBank/DDBJ databases">
        <title>Genome of Basidiobolus ranarum AG-B5.</title>
        <authorList>
            <person name="Stajich J.E."/>
            <person name="Carter-House D."/>
            <person name="Gryganskyi A."/>
        </authorList>
    </citation>
    <scope>NUCLEOTIDE SEQUENCE [LARGE SCALE GENOMIC DNA]</scope>
    <source>
        <strain evidence="4 5">AG-B5</strain>
    </source>
</reference>
<feature type="region of interest" description="Disordered" evidence="1">
    <location>
        <begin position="1"/>
        <end position="20"/>
    </location>
</feature>
<keyword evidence="2" id="KW-1133">Transmembrane helix</keyword>
<sequence>MRGQDKTQRKERHRGQSLKDREEALKMYTSQISDPLGEYRLFMQRLRSNGAATEDYTHIPRNLIDLAVVLIASIVARDSFLLPRTRSIGDPINHSIRINHTARKFIRKVLGLTQLSCTSLILSLFFAVRLQRESNQVYQTYRKSKHRFYSTCGKKQSSDMSELDKTEGWTTISMFLASVIVADKYLSDITYTNKDWVDFTRGKYTLLEINEMERRFLSQLNYKLYITEEMYEAFLSYIEVALSLNQIAGRDTLTYKDLSLLSQSLLPEYVTRLDLSLRPLDAIVLMSKMLSIVCLCYVAVVGILVGVIANCLYGDSIQNCSINSHPMSSRSSLNHSYSSHQQPFVTKQSLICTLNNLSVPSRALDKHTIFEYLFSL</sequence>
<evidence type="ECO:0000259" key="3">
    <source>
        <dbReference type="Pfam" id="PF00134"/>
    </source>
</evidence>
<keyword evidence="2" id="KW-0472">Membrane</keyword>
<evidence type="ECO:0000313" key="4">
    <source>
        <dbReference type="EMBL" id="KAK9768897.1"/>
    </source>
</evidence>
<dbReference type="CDD" id="cd20557">
    <property type="entry name" value="CYCLIN_ScPCL1-like"/>
    <property type="match status" value="1"/>
</dbReference>
<evidence type="ECO:0000256" key="2">
    <source>
        <dbReference type="SAM" id="Phobius"/>
    </source>
</evidence>
<dbReference type="Pfam" id="PF00134">
    <property type="entry name" value="Cyclin_N"/>
    <property type="match status" value="1"/>
</dbReference>
<dbReference type="PANTHER" id="PTHR15615:SF27">
    <property type="entry name" value="PHO85 CYCLIN CLG1"/>
    <property type="match status" value="1"/>
</dbReference>
<dbReference type="EMBL" id="JASJQH010000002">
    <property type="protein sequence ID" value="KAK9768897.1"/>
    <property type="molecule type" value="Genomic_DNA"/>
</dbReference>